<name>A0A9D6V6G6_9BACT</name>
<dbReference type="AlphaFoldDB" id="A0A9D6V6G6"/>
<dbReference type="GO" id="GO:0016787">
    <property type="term" value="F:hydrolase activity"/>
    <property type="evidence" value="ECO:0007669"/>
    <property type="project" value="UniProtKB-KW"/>
</dbReference>
<comment type="caution">
    <text evidence="4">The sequence shown here is derived from an EMBL/GenBank/DDBJ whole genome shotgun (WGS) entry which is preliminary data.</text>
</comment>
<dbReference type="EMBL" id="JACRDE010000610">
    <property type="protein sequence ID" value="MBI5252467.1"/>
    <property type="molecule type" value="Genomic_DNA"/>
</dbReference>
<dbReference type="PANTHER" id="PTHR43808">
    <property type="entry name" value="ACETYLORNITHINE DEACETYLASE"/>
    <property type="match status" value="1"/>
</dbReference>
<reference evidence="4" key="1">
    <citation type="submission" date="2020-07" db="EMBL/GenBank/DDBJ databases">
        <title>Huge and variable diversity of episymbiotic CPR bacteria and DPANN archaea in groundwater ecosystems.</title>
        <authorList>
            <person name="He C.Y."/>
            <person name="Keren R."/>
            <person name="Whittaker M."/>
            <person name="Farag I.F."/>
            <person name="Doudna J."/>
            <person name="Cate J.H.D."/>
            <person name="Banfield J.F."/>
        </authorList>
    </citation>
    <scope>NUCLEOTIDE SEQUENCE</scope>
    <source>
        <strain evidence="4">NC_groundwater_1664_Pr3_B-0.1um_52_9</strain>
    </source>
</reference>
<protein>
    <submittedName>
        <fullName evidence="4">M20 family metallo-hydrolase</fullName>
    </submittedName>
</protein>
<evidence type="ECO:0000259" key="3">
    <source>
        <dbReference type="Pfam" id="PF07687"/>
    </source>
</evidence>
<evidence type="ECO:0000256" key="2">
    <source>
        <dbReference type="ARBA" id="ARBA00022801"/>
    </source>
</evidence>
<dbReference type="Gene3D" id="3.40.630.10">
    <property type="entry name" value="Zn peptidases"/>
    <property type="match status" value="2"/>
</dbReference>
<dbReference type="PANTHER" id="PTHR43808:SF32">
    <property type="entry name" value="ARGE_DAPE-RELATED DEACYLASE"/>
    <property type="match status" value="1"/>
</dbReference>
<accession>A0A9D6V6G6</accession>
<dbReference type="Pfam" id="PF07687">
    <property type="entry name" value="M20_dimer"/>
    <property type="match status" value="1"/>
</dbReference>
<evidence type="ECO:0000313" key="4">
    <source>
        <dbReference type="EMBL" id="MBI5252467.1"/>
    </source>
</evidence>
<feature type="domain" description="Peptidase M20 dimerisation" evidence="3">
    <location>
        <begin position="200"/>
        <end position="309"/>
    </location>
</feature>
<evidence type="ECO:0000313" key="5">
    <source>
        <dbReference type="Proteomes" id="UP000807825"/>
    </source>
</evidence>
<dbReference type="Pfam" id="PF01546">
    <property type="entry name" value="Peptidase_M20"/>
    <property type="match status" value="1"/>
</dbReference>
<organism evidence="4 5">
    <name type="scientific">Desulfomonile tiedjei</name>
    <dbReference type="NCBI Taxonomy" id="2358"/>
    <lineage>
        <taxon>Bacteria</taxon>
        <taxon>Pseudomonadati</taxon>
        <taxon>Thermodesulfobacteriota</taxon>
        <taxon>Desulfomonilia</taxon>
        <taxon>Desulfomonilales</taxon>
        <taxon>Desulfomonilaceae</taxon>
        <taxon>Desulfomonile</taxon>
    </lineage>
</organism>
<dbReference type="NCBIfam" id="NF010589">
    <property type="entry name" value="PRK13983.1"/>
    <property type="match status" value="1"/>
</dbReference>
<sequence>MGFQDTARRIDGYADACTDFLVRICSIPALGPENQGDGEMAKYEVVRREVMALAPDRVEEIHAPDERVPDRVRPNLMAIFNGKDSSRTLWILAHIDVVPPGELRLWSHDPFEPVVRDGFISGRGVEDNGQAVAASIFAARAIKETATFGLNVGLALVSDEETGSLYGLDYVLRQRPDLFGADDLIIVPDAGNKDGDVIEIAEKHLLQVKFTVRGIQGHASRPDKHRNSLRAAANLIVELDDALHRKFSTQNQFFSPPESTFEPTRKEANVPNVNTIPGEDIFFFDSRILPDVDISQVIAEMEQAARAAKDRFGVEVAVEEFLRSESPNPTPADAPVVVALAAAVQEIYGVQTRPQGIGGQTVATFFRKRGLYAAVWEKILQTAHAPNERVTIENLVGNTKVFAKMML</sequence>
<gene>
    <name evidence="4" type="ORF">HY912_23480</name>
</gene>
<dbReference type="SUPFAM" id="SSF55031">
    <property type="entry name" value="Bacterial exopeptidase dimerisation domain"/>
    <property type="match status" value="1"/>
</dbReference>
<dbReference type="InterPro" id="IPR002933">
    <property type="entry name" value="Peptidase_M20"/>
</dbReference>
<dbReference type="InterPro" id="IPR036264">
    <property type="entry name" value="Bact_exopeptidase_dim_dom"/>
</dbReference>
<dbReference type="SUPFAM" id="SSF53187">
    <property type="entry name" value="Zn-dependent exopeptidases"/>
    <property type="match status" value="1"/>
</dbReference>
<keyword evidence="1" id="KW-0479">Metal-binding</keyword>
<dbReference type="GO" id="GO:0046872">
    <property type="term" value="F:metal ion binding"/>
    <property type="evidence" value="ECO:0007669"/>
    <property type="project" value="UniProtKB-KW"/>
</dbReference>
<keyword evidence="2" id="KW-0378">Hydrolase</keyword>
<dbReference type="InterPro" id="IPR011650">
    <property type="entry name" value="Peptidase_M20_dimer"/>
</dbReference>
<evidence type="ECO:0000256" key="1">
    <source>
        <dbReference type="ARBA" id="ARBA00022723"/>
    </source>
</evidence>
<dbReference type="InterPro" id="IPR050072">
    <property type="entry name" value="Peptidase_M20A"/>
</dbReference>
<dbReference type="Proteomes" id="UP000807825">
    <property type="component" value="Unassembled WGS sequence"/>
</dbReference>
<proteinExistence type="predicted"/>